<accession>A0A845GC64</accession>
<comment type="caution">
    <text evidence="3">The sequence shown here is derived from an EMBL/GenBank/DDBJ whole genome shotgun (WGS) entry which is preliminary data.</text>
</comment>
<keyword evidence="3" id="KW-0378">Hydrolase</keyword>
<dbReference type="AlphaFoldDB" id="A0A845GC64"/>
<keyword evidence="1" id="KW-0732">Signal</keyword>
<dbReference type="SUPFAM" id="SSF56601">
    <property type="entry name" value="beta-lactamase/transpeptidase-like"/>
    <property type="match status" value="1"/>
</dbReference>
<evidence type="ECO:0000313" key="3">
    <source>
        <dbReference type="EMBL" id="MYM90488.1"/>
    </source>
</evidence>
<feature type="signal peptide" evidence="1">
    <location>
        <begin position="1"/>
        <end position="27"/>
    </location>
</feature>
<dbReference type="InterPro" id="IPR001466">
    <property type="entry name" value="Beta-lactam-related"/>
</dbReference>
<protein>
    <submittedName>
        <fullName evidence="3">Serine hydrolase</fullName>
    </submittedName>
</protein>
<dbReference type="RefSeq" id="WP_161099276.1">
    <property type="nucleotide sequence ID" value="NZ_WWCW01000123.1"/>
</dbReference>
<feature type="domain" description="Beta-lactamase-related" evidence="2">
    <location>
        <begin position="44"/>
        <end position="359"/>
    </location>
</feature>
<dbReference type="InterPro" id="IPR012338">
    <property type="entry name" value="Beta-lactam/transpept-like"/>
</dbReference>
<dbReference type="GO" id="GO:0016787">
    <property type="term" value="F:hydrolase activity"/>
    <property type="evidence" value="ECO:0007669"/>
    <property type="project" value="UniProtKB-KW"/>
</dbReference>
<sequence length="366" mass="39200">MTTLLPPRLARAALVVLLAGAACGRWAAAAEPSPELARSIDAMLSRHLKPGAPGATVIVTDHGVPLFRKAYGLANVAGNVALDPAMSLRVGSVTKQFTAAAIMLLAEQGKLALSDRIDQYLPGYPKTDTPVTIEHLLTHTSGIRNYTALPRFGEVMTTDVSVDEGIAFFKDAAPEFKPGDRFAYSNSNYFLLGAIIERVSGMPYADFMAQSIFAPLQLTHTAIETGAAAAPVVGYTQERRNVVASPDYSMRWPYAAGALRTSVDDLALWDQAIAQGKLLKPESWNRMATSYQLHGKRPTGYGYGFFIRTMRGKAAIEHGGDIGGFSADTLRFPQEGIYIAVLGNSDSASPAPDALAEKIAALVLQR</sequence>
<gene>
    <name evidence="3" type="ORF">GTP91_25360</name>
</gene>
<organism evidence="3 4">
    <name type="scientific">Duganella vulcania</name>
    <dbReference type="NCBI Taxonomy" id="2692166"/>
    <lineage>
        <taxon>Bacteria</taxon>
        <taxon>Pseudomonadati</taxon>
        <taxon>Pseudomonadota</taxon>
        <taxon>Betaproteobacteria</taxon>
        <taxon>Burkholderiales</taxon>
        <taxon>Oxalobacteraceae</taxon>
        <taxon>Telluria group</taxon>
        <taxon>Duganella</taxon>
    </lineage>
</organism>
<feature type="chain" id="PRO_5032715656" evidence="1">
    <location>
        <begin position="28"/>
        <end position="366"/>
    </location>
</feature>
<proteinExistence type="predicted"/>
<dbReference type="PANTHER" id="PTHR46825:SF9">
    <property type="entry name" value="BETA-LACTAMASE-RELATED DOMAIN-CONTAINING PROTEIN"/>
    <property type="match status" value="1"/>
</dbReference>
<evidence type="ECO:0000259" key="2">
    <source>
        <dbReference type="Pfam" id="PF00144"/>
    </source>
</evidence>
<name>A0A845GC64_9BURK</name>
<dbReference type="PANTHER" id="PTHR46825">
    <property type="entry name" value="D-ALANYL-D-ALANINE-CARBOXYPEPTIDASE/ENDOPEPTIDASE AMPH"/>
    <property type="match status" value="1"/>
</dbReference>
<dbReference type="InterPro" id="IPR050491">
    <property type="entry name" value="AmpC-like"/>
</dbReference>
<dbReference type="Proteomes" id="UP000470302">
    <property type="component" value="Unassembled WGS sequence"/>
</dbReference>
<dbReference type="EMBL" id="WWCW01000123">
    <property type="protein sequence ID" value="MYM90488.1"/>
    <property type="molecule type" value="Genomic_DNA"/>
</dbReference>
<evidence type="ECO:0000313" key="4">
    <source>
        <dbReference type="Proteomes" id="UP000470302"/>
    </source>
</evidence>
<reference evidence="3 4" key="1">
    <citation type="submission" date="2020-01" db="EMBL/GenBank/DDBJ databases">
        <title>Novel species isolated from a subtropical stream in China.</title>
        <authorList>
            <person name="Lu H."/>
        </authorList>
    </citation>
    <scope>NUCLEOTIDE SEQUENCE [LARGE SCALE GENOMIC DNA]</scope>
    <source>
        <strain evidence="3 4">FT82W</strain>
    </source>
</reference>
<dbReference type="Gene3D" id="3.40.710.10">
    <property type="entry name" value="DD-peptidase/beta-lactamase superfamily"/>
    <property type="match status" value="1"/>
</dbReference>
<evidence type="ECO:0000256" key="1">
    <source>
        <dbReference type="SAM" id="SignalP"/>
    </source>
</evidence>
<dbReference type="Pfam" id="PF00144">
    <property type="entry name" value="Beta-lactamase"/>
    <property type="match status" value="1"/>
</dbReference>